<protein>
    <recommendedName>
        <fullName evidence="1">Protein kinase domain-containing protein</fullName>
    </recommendedName>
</protein>
<dbReference type="Proteomes" id="UP000001631">
    <property type="component" value="Unassembled WGS sequence"/>
</dbReference>
<gene>
    <name evidence="2" type="ORF">HCBG_05067</name>
</gene>
<evidence type="ECO:0000259" key="1">
    <source>
        <dbReference type="PROSITE" id="PS50011"/>
    </source>
</evidence>
<reference evidence="2" key="1">
    <citation type="submission" date="2009-02" db="EMBL/GenBank/DDBJ databases">
        <title>The Genome Sequence of Ajellomyces capsulatus strain G186AR.</title>
        <authorList>
            <consortium name="The Broad Institute Genome Sequencing Platform"/>
            <person name="Champion M."/>
            <person name="Cuomo C."/>
            <person name="Ma L.-J."/>
            <person name="Henn M.R."/>
            <person name="Sil A."/>
            <person name="Goldman B."/>
            <person name="Young S.K."/>
            <person name="Kodira C.D."/>
            <person name="Zeng Q."/>
            <person name="Koehrsen M."/>
            <person name="Alvarado L."/>
            <person name="Berlin A."/>
            <person name="Borenstein D."/>
            <person name="Chen Z."/>
            <person name="Engels R."/>
            <person name="Freedman E."/>
            <person name="Gellesch M."/>
            <person name="Goldberg J."/>
            <person name="Griggs A."/>
            <person name="Gujja S."/>
            <person name="Heiman D."/>
            <person name="Hepburn T."/>
            <person name="Howarth C."/>
            <person name="Jen D."/>
            <person name="Larson L."/>
            <person name="Lewis B."/>
            <person name="Mehta T."/>
            <person name="Park D."/>
            <person name="Pearson M."/>
            <person name="Roberts A."/>
            <person name="Saif S."/>
            <person name="Shea T."/>
            <person name="Shenoy N."/>
            <person name="Sisk P."/>
            <person name="Stolte C."/>
            <person name="Sykes S."/>
            <person name="Walk T."/>
            <person name="White J."/>
            <person name="Yandava C."/>
            <person name="Klein B."/>
            <person name="McEwen J.G."/>
            <person name="Puccia R."/>
            <person name="Goldman G.H."/>
            <person name="Felipe M.S."/>
            <person name="Nino-Vega G."/>
            <person name="San-Blas G."/>
            <person name="Taylor J."/>
            <person name="Mendoza L."/>
            <person name="Galagan J."/>
            <person name="Nusbaum C."/>
            <person name="Birren B."/>
        </authorList>
    </citation>
    <scope>NUCLEOTIDE SEQUENCE</scope>
    <source>
        <strain evidence="2">G186AR</strain>
    </source>
</reference>
<sequence>MNPLLRQVFSFIISSFQAIWYPFKTVFGSVFKALYDSTSGTSDTEALNICSIPHSKANGSIVNGCDLNATSHIEIVEVRRYYPPGVSEIIGRGGECFIGAIDDLTVMKYPCIPGNFESIHTEAHLLRILGTHPRIIASKGLTEHGLLLQRASNGSLSDYIASQSFIPLSQKLLWCKQAAEAASYIHTKHVIHCDINLRNFLLDKNFDLLLADFQGMLKSADGEILLDGLSRECSKSYMPRSHGDYACVRTDLFALGSAIYFIMTGHEVFPELDSLTQDEEISSRFENGVFPTDNHLCCHITEKCWRQQYKSADEIVSDLYLIQASEAVSE</sequence>
<evidence type="ECO:0000313" key="3">
    <source>
        <dbReference type="Proteomes" id="UP000001631"/>
    </source>
</evidence>
<organism evidence="2 3">
    <name type="scientific">Ajellomyces capsulatus (strain G186AR / H82 / ATCC MYA-2454 / RMSCC 2432)</name>
    <name type="common">Darling's disease fungus</name>
    <name type="synonym">Histoplasma capsulatum</name>
    <dbReference type="NCBI Taxonomy" id="447093"/>
    <lineage>
        <taxon>Eukaryota</taxon>
        <taxon>Fungi</taxon>
        <taxon>Dikarya</taxon>
        <taxon>Ascomycota</taxon>
        <taxon>Pezizomycotina</taxon>
        <taxon>Eurotiomycetes</taxon>
        <taxon>Eurotiomycetidae</taxon>
        <taxon>Onygenales</taxon>
        <taxon>Ajellomycetaceae</taxon>
        <taxon>Histoplasma</taxon>
    </lineage>
</organism>
<evidence type="ECO:0000313" key="2">
    <source>
        <dbReference type="EMBL" id="EEH06847.1"/>
    </source>
</evidence>
<dbReference type="InterPro" id="IPR000719">
    <property type="entry name" value="Prot_kinase_dom"/>
</dbReference>
<dbReference type="Gene3D" id="1.10.510.10">
    <property type="entry name" value="Transferase(Phosphotransferase) domain 1"/>
    <property type="match status" value="1"/>
</dbReference>
<dbReference type="GO" id="GO:0005524">
    <property type="term" value="F:ATP binding"/>
    <property type="evidence" value="ECO:0007669"/>
    <property type="project" value="InterPro"/>
</dbReference>
<dbReference type="PANTHER" id="PTHR44329:SF6">
    <property type="entry name" value="RECEPTOR-INTERACTING SERINE_THREONINE-PROTEIN KINASE 1"/>
    <property type="match status" value="1"/>
</dbReference>
<feature type="domain" description="Protein kinase" evidence="1">
    <location>
        <begin position="16"/>
        <end position="330"/>
    </location>
</feature>
<dbReference type="PANTHER" id="PTHR44329">
    <property type="entry name" value="SERINE/THREONINE-PROTEIN KINASE TNNI3K-RELATED"/>
    <property type="match status" value="1"/>
</dbReference>
<dbReference type="GO" id="GO:0004674">
    <property type="term" value="F:protein serine/threonine kinase activity"/>
    <property type="evidence" value="ECO:0007669"/>
    <property type="project" value="TreeGrafter"/>
</dbReference>
<keyword evidence="3" id="KW-1185">Reference proteome</keyword>
<dbReference type="GeneID" id="69038083"/>
<dbReference type="InterPro" id="IPR051681">
    <property type="entry name" value="Ser/Thr_Kinases-Pseudokinases"/>
</dbReference>
<dbReference type="PROSITE" id="PS50011">
    <property type="entry name" value="PROTEIN_KINASE_DOM"/>
    <property type="match status" value="1"/>
</dbReference>
<dbReference type="AlphaFoldDB" id="C0NPI7"/>
<dbReference type="STRING" id="447093.C0NPI7"/>
<accession>C0NPI7</accession>
<proteinExistence type="predicted"/>
<dbReference type="HOGENOM" id="CLU_000288_31_2_1"/>
<dbReference type="SUPFAM" id="SSF56112">
    <property type="entry name" value="Protein kinase-like (PK-like)"/>
    <property type="match status" value="1"/>
</dbReference>
<dbReference type="EMBL" id="GG663368">
    <property type="protein sequence ID" value="EEH06847.1"/>
    <property type="molecule type" value="Genomic_DNA"/>
</dbReference>
<dbReference type="VEuPathDB" id="FungiDB:I7I50_04762"/>
<dbReference type="Pfam" id="PF00069">
    <property type="entry name" value="Pkinase"/>
    <property type="match status" value="1"/>
</dbReference>
<dbReference type="RefSeq" id="XP_045287328.1">
    <property type="nucleotide sequence ID" value="XM_045432116.1"/>
</dbReference>
<dbReference type="InParanoid" id="C0NPI7"/>
<name>C0NPI7_AJECG</name>
<dbReference type="InterPro" id="IPR011009">
    <property type="entry name" value="Kinase-like_dom_sf"/>
</dbReference>